<dbReference type="OMA" id="EEENIRC"/>
<evidence type="ECO:0000256" key="2">
    <source>
        <dbReference type="ARBA" id="ARBA00022741"/>
    </source>
</evidence>
<reference evidence="5" key="3">
    <citation type="submission" date="2025-09" db="UniProtKB">
        <authorList>
            <consortium name="Ensembl"/>
        </authorList>
    </citation>
    <scope>IDENTIFICATION</scope>
</reference>
<dbReference type="GO" id="GO:0031105">
    <property type="term" value="C:septin complex"/>
    <property type="evidence" value="ECO:0000318"/>
    <property type="project" value="GO_Central"/>
</dbReference>
<dbReference type="Proteomes" id="UP000018468">
    <property type="component" value="Unassembled WGS sequence"/>
</dbReference>
<dbReference type="FunFam" id="3.40.50.300:FF:003214">
    <property type="entry name" value="Uncharacterized protein"/>
    <property type="match status" value="1"/>
</dbReference>
<dbReference type="Ensembl" id="ENSLOCT00000021762.1">
    <property type="protein sequence ID" value="ENSLOCP00000021725.1"/>
    <property type="gene ID" value="ENSLOCG00000017620.1"/>
</dbReference>
<feature type="region of interest" description="Disordered" evidence="3">
    <location>
        <begin position="225"/>
        <end position="247"/>
    </location>
</feature>
<dbReference type="Bgee" id="ENSLOCG00000017620">
    <property type="expression patterns" value="Expressed in intestine and 2 other cell types or tissues"/>
</dbReference>
<dbReference type="Gene3D" id="3.40.50.300">
    <property type="entry name" value="P-loop containing nucleotide triphosphate hydrolases"/>
    <property type="match status" value="1"/>
</dbReference>
<comment type="similarity">
    <text evidence="1">Belongs to the TRAFAC class TrmE-Era-EngA-EngB-Septin-like GTPase superfamily. AIG1/Toc34/Toc159-like paraseptin GTPase family. IAN subfamily.</text>
</comment>
<dbReference type="GeneTree" id="ENSGT00500000044904"/>
<organism evidence="5 6">
    <name type="scientific">Lepisosteus oculatus</name>
    <name type="common">Spotted gar</name>
    <dbReference type="NCBI Taxonomy" id="7918"/>
    <lineage>
        <taxon>Eukaryota</taxon>
        <taxon>Metazoa</taxon>
        <taxon>Chordata</taxon>
        <taxon>Craniata</taxon>
        <taxon>Vertebrata</taxon>
        <taxon>Euteleostomi</taxon>
        <taxon>Actinopterygii</taxon>
        <taxon>Neopterygii</taxon>
        <taxon>Holostei</taxon>
        <taxon>Semionotiformes</taxon>
        <taxon>Lepisosteidae</taxon>
        <taxon>Lepisosteus</taxon>
    </lineage>
</organism>
<name>W5NM66_LEPOC</name>
<feature type="domain" description="AIG1-type G" evidence="4">
    <location>
        <begin position="37"/>
        <end position="187"/>
    </location>
</feature>
<accession>W5NM66</accession>
<dbReference type="GO" id="GO:0003924">
    <property type="term" value="F:GTPase activity"/>
    <property type="evidence" value="ECO:0000318"/>
    <property type="project" value="GO_Central"/>
</dbReference>
<keyword evidence="2" id="KW-0547">Nucleotide-binding</keyword>
<dbReference type="GO" id="GO:0015630">
    <property type="term" value="C:microtubule cytoskeleton"/>
    <property type="evidence" value="ECO:0000318"/>
    <property type="project" value="GO_Central"/>
</dbReference>
<dbReference type="GO" id="GO:0032153">
    <property type="term" value="C:cell division site"/>
    <property type="evidence" value="ECO:0000318"/>
    <property type="project" value="GO_Central"/>
</dbReference>
<protein>
    <recommendedName>
        <fullName evidence="4">AIG1-type G domain-containing protein</fullName>
    </recommendedName>
</protein>
<dbReference type="PANTHER" id="PTHR32046:SF14">
    <property type="match status" value="1"/>
</dbReference>
<dbReference type="STRING" id="7918.ENSLOCP00000021725"/>
<reference evidence="5" key="2">
    <citation type="submission" date="2025-08" db="UniProtKB">
        <authorList>
            <consortium name="Ensembl"/>
        </authorList>
    </citation>
    <scope>IDENTIFICATION</scope>
</reference>
<evidence type="ECO:0000313" key="5">
    <source>
        <dbReference type="Ensembl" id="ENSLOCP00000021725.1"/>
    </source>
</evidence>
<dbReference type="GO" id="GO:0061640">
    <property type="term" value="P:cytoskeleton-dependent cytokinesis"/>
    <property type="evidence" value="ECO:0000318"/>
    <property type="project" value="GO_Central"/>
</dbReference>
<evidence type="ECO:0000256" key="3">
    <source>
        <dbReference type="SAM" id="MobiDB-lite"/>
    </source>
</evidence>
<proteinExistence type="inferred from homology"/>
<dbReference type="AlphaFoldDB" id="W5NM66"/>
<evidence type="ECO:0000256" key="1">
    <source>
        <dbReference type="ARBA" id="ARBA00008535"/>
    </source>
</evidence>
<evidence type="ECO:0000313" key="6">
    <source>
        <dbReference type="Proteomes" id="UP000018468"/>
    </source>
</evidence>
<dbReference type="GO" id="GO:0008104">
    <property type="term" value="P:intracellular protein localization"/>
    <property type="evidence" value="ECO:0000318"/>
    <property type="project" value="GO_Central"/>
</dbReference>
<sequence length="346" mass="39179">GQPSSYRLSLEQEPTDEQHFQRFTFGRKVEEGNNKVIILLGATGAGKTTLINAMINYILGVQWEDRFRFRLIHEETNRSQAESQTSIVTSYELHNQRGFLIPYSLTVIDTPGFGDTRGFSQDKLITEQVKRFFTGPGGVDHIDAVCFVVQASLARLTSIQQYVFDSILSIFGKDIAENILILVTFADGKDIPVLGAIEAAGLPCRKNQKGKATYFGFNNSALYTQNERPRTDSNGEGSGSDDEGEGENKLEKIIWMNNVKQLKKFFQMLEKVEGKDLTLTKKVLEERERLEMAMKRLLPQISAGLVKLSEMKKIKACLKSEYDNMEQNKNFETEIEELVPKRKKVD</sequence>
<dbReference type="SUPFAM" id="SSF52540">
    <property type="entry name" value="P-loop containing nucleoside triphosphate hydrolases"/>
    <property type="match status" value="1"/>
</dbReference>
<dbReference type="InParanoid" id="W5NM66"/>
<dbReference type="GO" id="GO:0005940">
    <property type="term" value="C:septin ring"/>
    <property type="evidence" value="ECO:0000318"/>
    <property type="project" value="GO_Central"/>
</dbReference>
<dbReference type="Pfam" id="PF04548">
    <property type="entry name" value="AIG1"/>
    <property type="match status" value="1"/>
</dbReference>
<dbReference type="HOGENOM" id="CLU_018951_3_0_1"/>
<reference evidence="6" key="1">
    <citation type="submission" date="2011-12" db="EMBL/GenBank/DDBJ databases">
        <title>The Draft Genome of Lepisosteus oculatus.</title>
        <authorList>
            <consortium name="The Broad Institute Genome Assembly &amp; Analysis Group"/>
            <consortium name="Computational R&amp;D Group"/>
            <consortium name="and Sequencing Platform"/>
            <person name="Di Palma F."/>
            <person name="Alfoldi J."/>
            <person name="Johnson J."/>
            <person name="Berlin A."/>
            <person name="Gnerre S."/>
            <person name="Jaffe D."/>
            <person name="MacCallum I."/>
            <person name="Young S."/>
            <person name="Walker B.J."/>
            <person name="Lander E.S."/>
            <person name="Lindblad-Toh K."/>
        </authorList>
    </citation>
    <scope>NUCLEOTIDE SEQUENCE [LARGE SCALE GENOMIC DNA]</scope>
</reference>
<keyword evidence="6" id="KW-1185">Reference proteome</keyword>
<dbReference type="GO" id="GO:0060090">
    <property type="term" value="F:molecular adaptor activity"/>
    <property type="evidence" value="ECO:0000318"/>
    <property type="project" value="GO_Central"/>
</dbReference>
<dbReference type="PANTHER" id="PTHR32046">
    <property type="entry name" value="G DOMAIN-CONTAINING PROTEIN"/>
    <property type="match status" value="1"/>
</dbReference>
<dbReference type="GO" id="GO:0005525">
    <property type="term" value="F:GTP binding"/>
    <property type="evidence" value="ECO:0007669"/>
    <property type="project" value="InterPro"/>
</dbReference>
<evidence type="ECO:0000259" key="4">
    <source>
        <dbReference type="Pfam" id="PF04548"/>
    </source>
</evidence>
<dbReference type="eggNOG" id="ENOG502QTS0">
    <property type="taxonomic scope" value="Eukaryota"/>
</dbReference>
<dbReference type="InterPro" id="IPR027417">
    <property type="entry name" value="P-loop_NTPase"/>
</dbReference>
<dbReference type="InterPro" id="IPR006703">
    <property type="entry name" value="G_AIG1"/>
</dbReference>